<dbReference type="InterPro" id="IPR008335">
    <property type="entry name" value="Mopterin_OxRdtase_euk"/>
</dbReference>
<dbReference type="AlphaFoldDB" id="A0A445A611"/>
<protein>
    <submittedName>
        <fullName evidence="1">Uncharacterized protein</fullName>
    </submittedName>
</protein>
<dbReference type="SUPFAM" id="SSF56524">
    <property type="entry name" value="Oxidoreductase molybdopterin-binding domain"/>
    <property type="match status" value="1"/>
</dbReference>
<evidence type="ECO:0000313" key="1">
    <source>
        <dbReference type="EMBL" id="RYR21848.1"/>
    </source>
</evidence>
<dbReference type="PANTHER" id="PTHR19372">
    <property type="entry name" value="SULFITE REDUCTASE"/>
    <property type="match status" value="1"/>
</dbReference>
<dbReference type="EMBL" id="SDMP01000013">
    <property type="protein sequence ID" value="RYR21848.1"/>
    <property type="molecule type" value="Genomic_DNA"/>
</dbReference>
<dbReference type="PANTHER" id="PTHR19372:SF7">
    <property type="entry name" value="SULFITE OXIDASE, MITOCHONDRIAL"/>
    <property type="match status" value="1"/>
</dbReference>
<evidence type="ECO:0000313" key="2">
    <source>
        <dbReference type="Proteomes" id="UP000289738"/>
    </source>
</evidence>
<gene>
    <name evidence="1" type="ORF">Ahy_B03g067161</name>
</gene>
<reference evidence="1 2" key="1">
    <citation type="submission" date="2019-01" db="EMBL/GenBank/DDBJ databases">
        <title>Sequencing of cultivated peanut Arachis hypogaea provides insights into genome evolution and oil improvement.</title>
        <authorList>
            <person name="Chen X."/>
        </authorList>
    </citation>
    <scope>NUCLEOTIDE SEQUENCE [LARGE SCALE GENOMIC DNA]</scope>
    <source>
        <strain evidence="2">cv. Fuhuasheng</strain>
        <tissue evidence="1">Leaves</tissue>
    </source>
</reference>
<dbReference type="InterPro" id="IPR036374">
    <property type="entry name" value="OxRdtase_Mopterin-bd_sf"/>
</dbReference>
<organism evidence="1 2">
    <name type="scientific">Arachis hypogaea</name>
    <name type="common">Peanut</name>
    <dbReference type="NCBI Taxonomy" id="3818"/>
    <lineage>
        <taxon>Eukaryota</taxon>
        <taxon>Viridiplantae</taxon>
        <taxon>Streptophyta</taxon>
        <taxon>Embryophyta</taxon>
        <taxon>Tracheophyta</taxon>
        <taxon>Spermatophyta</taxon>
        <taxon>Magnoliopsida</taxon>
        <taxon>eudicotyledons</taxon>
        <taxon>Gunneridae</taxon>
        <taxon>Pentapetalae</taxon>
        <taxon>rosids</taxon>
        <taxon>fabids</taxon>
        <taxon>Fabales</taxon>
        <taxon>Fabaceae</taxon>
        <taxon>Papilionoideae</taxon>
        <taxon>50 kb inversion clade</taxon>
        <taxon>dalbergioids sensu lato</taxon>
        <taxon>Dalbergieae</taxon>
        <taxon>Pterocarpus clade</taxon>
        <taxon>Arachis</taxon>
    </lineage>
</organism>
<dbReference type="Proteomes" id="UP000289738">
    <property type="component" value="Chromosome B03"/>
</dbReference>
<dbReference type="PRINTS" id="PR00407">
    <property type="entry name" value="EUMOPTERIN"/>
</dbReference>
<comment type="caution">
    <text evidence="1">The sequence shown here is derived from an EMBL/GenBank/DDBJ whole genome shotgun (WGS) entry which is preliminary data.</text>
</comment>
<accession>A0A445A611</accession>
<dbReference type="GO" id="GO:0020037">
    <property type="term" value="F:heme binding"/>
    <property type="evidence" value="ECO:0007669"/>
    <property type="project" value="TreeGrafter"/>
</dbReference>
<dbReference type="GO" id="GO:0006790">
    <property type="term" value="P:sulfur compound metabolic process"/>
    <property type="evidence" value="ECO:0007669"/>
    <property type="project" value="TreeGrafter"/>
</dbReference>
<sequence length="142" mass="16563">MPGLTAPSDYSKEPPRHPCLKINSKASLIVILIIPRSHEPFNVEPPRSALTCSYATPSNLFYKRNHGPIPIVEDIERYSVLVEKPKQLFMKDIRILPKYNVTTTLQVGLKLTRNMIYFRFSFRREWKEQGKALVLKKKVFKY</sequence>
<dbReference type="GO" id="GO:0008482">
    <property type="term" value="F:sulfite oxidase activity"/>
    <property type="evidence" value="ECO:0007669"/>
    <property type="project" value="TreeGrafter"/>
</dbReference>
<dbReference type="Gene3D" id="3.90.420.10">
    <property type="entry name" value="Oxidoreductase, molybdopterin-binding domain"/>
    <property type="match status" value="1"/>
</dbReference>
<keyword evidence="2" id="KW-1185">Reference proteome</keyword>
<dbReference type="GO" id="GO:0005739">
    <property type="term" value="C:mitochondrion"/>
    <property type="evidence" value="ECO:0007669"/>
    <property type="project" value="TreeGrafter"/>
</dbReference>
<name>A0A445A611_ARAHY</name>
<dbReference type="GO" id="GO:0043546">
    <property type="term" value="F:molybdopterin cofactor binding"/>
    <property type="evidence" value="ECO:0007669"/>
    <property type="project" value="TreeGrafter"/>
</dbReference>
<proteinExistence type="predicted"/>